<sequence>MWGPGLNIGASSKRAYLPLRRLLQDHANANIDEVKSFCRSVGARRHASSLRCNRMIRKDVGQADRQESTGHKHIIQVLYEF</sequence>
<organism evidence="1 2">
    <name type="scientific">Thalassospira xianhensis MCCC 1A02616</name>
    <dbReference type="NCBI Taxonomy" id="1177929"/>
    <lineage>
        <taxon>Bacteria</taxon>
        <taxon>Pseudomonadati</taxon>
        <taxon>Pseudomonadota</taxon>
        <taxon>Alphaproteobacteria</taxon>
        <taxon>Rhodospirillales</taxon>
        <taxon>Thalassospiraceae</taxon>
        <taxon>Thalassospira</taxon>
    </lineage>
</organism>
<evidence type="ECO:0000313" key="1">
    <source>
        <dbReference type="EMBL" id="RCK04765.1"/>
    </source>
</evidence>
<protein>
    <submittedName>
        <fullName evidence="1">Uncharacterized protein</fullName>
    </submittedName>
</protein>
<keyword evidence="2" id="KW-1185">Reference proteome</keyword>
<evidence type="ECO:0000313" key="2">
    <source>
        <dbReference type="Proteomes" id="UP000252419"/>
    </source>
</evidence>
<dbReference type="EMBL" id="JPWA01000024">
    <property type="protein sequence ID" value="RCK04765.1"/>
    <property type="molecule type" value="Genomic_DNA"/>
</dbReference>
<reference evidence="1 2" key="1">
    <citation type="submission" date="2014-07" db="EMBL/GenBank/DDBJ databases">
        <title>Draft genome sequence of Thalassospira xianhensis P-4 (MCCC 1A02616).</title>
        <authorList>
            <person name="Lai Q."/>
            <person name="Shao Z."/>
        </authorList>
    </citation>
    <scope>NUCLEOTIDE SEQUENCE [LARGE SCALE GENOMIC DNA]</scope>
    <source>
        <strain evidence="1 2">MCCC 1A02616</strain>
    </source>
</reference>
<dbReference type="AlphaFoldDB" id="A0A367U8X3"/>
<dbReference type="Proteomes" id="UP000252419">
    <property type="component" value="Unassembled WGS sequence"/>
</dbReference>
<accession>A0A367U8X3</accession>
<proteinExistence type="predicted"/>
<comment type="caution">
    <text evidence="1">The sequence shown here is derived from an EMBL/GenBank/DDBJ whole genome shotgun (WGS) entry which is preliminary data.</text>
</comment>
<gene>
    <name evidence="1" type="ORF">TH5_17820</name>
</gene>
<name>A0A367U8X3_9PROT</name>